<proteinExistence type="predicted"/>
<dbReference type="InParanoid" id="A0A2R5GHU6"/>
<dbReference type="EMBL" id="BEYU01000076">
    <property type="protein sequence ID" value="GBG30467.1"/>
    <property type="molecule type" value="Genomic_DNA"/>
</dbReference>
<gene>
    <name evidence="3" type="ORF">FCC1311_066862</name>
</gene>
<accession>A0A2R5GHU6</accession>
<keyword evidence="4" id="KW-1185">Reference proteome</keyword>
<dbReference type="Proteomes" id="UP000241890">
    <property type="component" value="Unassembled WGS sequence"/>
</dbReference>
<dbReference type="Pfam" id="PF14779">
    <property type="entry name" value="BBS1"/>
    <property type="match status" value="1"/>
</dbReference>
<dbReference type="GO" id="GO:0005113">
    <property type="term" value="F:patched binding"/>
    <property type="evidence" value="ECO:0007669"/>
    <property type="project" value="TreeGrafter"/>
</dbReference>
<dbReference type="AlphaFoldDB" id="A0A2R5GHU6"/>
<feature type="domain" description="Bardet-Biedl syndrome 1 N-terminal" evidence="1">
    <location>
        <begin position="17"/>
        <end position="267"/>
    </location>
</feature>
<dbReference type="InterPro" id="IPR028784">
    <property type="entry name" value="BBS1"/>
</dbReference>
<dbReference type="InterPro" id="IPR056419">
    <property type="entry name" value="GAE_BBS1"/>
</dbReference>
<dbReference type="GO" id="GO:0061512">
    <property type="term" value="P:protein localization to cilium"/>
    <property type="evidence" value="ECO:0007669"/>
    <property type="project" value="TreeGrafter"/>
</dbReference>
<comment type="caution">
    <text evidence="3">The sequence shown here is derived from an EMBL/GenBank/DDBJ whole genome shotgun (WGS) entry which is preliminary data.</text>
</comment>
<organism evidence="3 4">
    <name type="scientific">Hondaea fermentalgiana</name>
    <dbReference type="NCBI Taxonomy" id="2315210"/>
    <lineage>
        <taxon>Eukaryota</taxon>
        <taxon>Sar</taxon>
        <taxon>Stramenopiles</taxon>
        <taxon>Bigyra</taxon>
        <taxon>Labyrinthulomycetes</taxon>
        <taxon>Thraustochytrida</taxon>
        <taxon>Thraustochytriidae</taxon>
        <taxon>Hondaea</taxon>
    </lineage>
</organism>
<dbReference type="GO" id="GO:0005815">
    <property type="term" value="C:microtubule organizing center"/>
    <property type="evidence" value="ECO:0007669"/>
    <property type="project" value="TreeGrafter"/>
</dbReference>
<dbReference type="InterPro" id="IPR032728">
    <property type="entry name" value="BBS1_N"/>
</dbReference>
<evidence type="ECO:0000259" key="1">
    <source>
        <dbReference type="Pfam" id="PF14779"/>
    </source>
</evidence>
<reference evidence="3 4" key="1">
    <citation type="submission" date="2017-12" db="EMBL/GenBank/DDBJ databases">
        <title>Sequencing, de novo assembly and annotation of complete genome of a new Thraustochytrid species, strain FCC1311.</title>
        <authorList>
            <person name="Sedici K."/>
            <person name="Godart F."/>
            <person name="Aiese Cigliano R."/>
            <person name="Sanseverino W."/>
            <person name="Barakat M."/>
            <person name="Ortet P."/>
            <person name="Marechal E."/>
            <person name="Cagnac O."/>
            <person name="Amato A."/>
        </authorList>
    </citation>
    <scope>NUCLEOTIDE SEQUENCE [LARGE SCALE GENOMIC DNA]</scope>
</reference>
<evidence type="ECO:0000313" key="4">
    <source>
        <dbReference type="Proteomes" id="UP000241890"/>
    </source>
</evidence>
<dbReference type="OrthoDB" id="10259809at2759"/>
<dbReference type="GO" id="GO:0005930">
    <property type="term" value="C:axoneme"/>
    <property type="evidence" value="ECO:0007669"/>
    <property type="project" value="TreeGrafter"/>
</dbReference>
<feature type="domain" description="Bardet-Biedl syndrome 1 protein GAE" evidence="2">
    <location>
        <begin position="495"/>
        <end position="592"/>
    </location>
</feature>
<dbReference type="GO" id="GO:1905515">
    <property type="term" value="P:non-motile cilium assembly"/>
    <property type="evidence" value="ECO:0007669"/>
    <property type="project" value="InterPro"/>
</dbReference>
<sequence length="594" mass="64741">METKTAEKSGNERQQLWLDAWFDPVVNLHAFSGGICLAQDKLLVGDLSGALKVFHNGKVQASIRLNAVPSAVCSYAETAASGDGPGPTLVAVACGPSVKIFRNLKPYFKFTVPAAKISQAETDIWNKLSSGSIEVGRACAMLREQSNVSQRSLDLLALETDPDRQQRFLAEELDAAALAEPLPSCITCMGVLPKRDRKDESEGSPCEGTLVLGTESRKILFLDAQSRQVVKTVTLESVPVYIAISGSKDVEYRVVVACRDSRIYSIRNGDLVRNCIEMESPICGGLVRIGRDIIFACVDKTLHSYHVKGRKNWSLSLPEGITNLTAFRCARRGAEGCLVALRSGEVRLYVDKTLMGSIAPPKAGVSVTGMVFGQFSREQDALVSLYTSGAVSVKMLKRTAVLDASKAPEPGPPPEQDIPLAVPKKTKLYVEQTQREREQAVEMHRSFQHGLCKLRYLTASSYLRLFQTAGVANAQLYTSSHHHVGRADDRKPRLNMSVAVLGLGPQFRVTFDIENLAAIPLRGASASLSFDREHFHVDAPFLELPALIPQASQSFHIDLHALVPGTESPPLQLCIVKEPATLLVAEVQMPIVEV</sequence>
<protein>
    <submittedName>
        <fullName evidence="3">Bardet-Biedl syndrome 1 protein-like</fullName>
    </submittedName>
</protein>
<dbReference type="Pfam" id="PF23304">
    <property type="entry name" value="GAE_BBS1"/>
    <property type="match status" value="1"/>
</dbReference>
<evidence type="ECO:0000313" key="3">
    <source>
        <dbReference type="EMBL" id="GBG30467.1"/>
    </source>
</evidence>
<name>A0A2R5GHU6_9STRA</name>
<evidence type="ECO:0000259" key="2">
    <source>
        <dbReference type="Pfam" id="PF23304"/>
    </source>
</evidence>
<dbReference type="PANTHER" id="PTHR20870">
    <property type="entry name" value="BARDET-BIEDL SYNDROME 1 PROTEIN"/>
    <property type="match status" value="1"/>
</dbReference>
<dbReference type="PANTHER" id="PTHR20870:SF0">
    <property type="entry name" value="BARDET-BIEDL SYNDROME 1 PROTEIN"/>
    <property type="match status" value="1"/>
</dbReference>
<dbReference type="GO" id="GO:0034464">
    <property type="term" value="C:BBSome"/>
    <property type="evidence" value="ECO:0007669"/>
    <property type="project" value="InterPro"/>
</dbReference>
<dbReference type="InterPro" id="IPR011047">
    <property type="entry name" value="Quinoprotein_ADH-like_sf"/>
</dbReference>
<dbReference type="GO" id="GO:0005119">
    <property type="term" value="F:smoothened binding"/>
    <property type="evidence" value="ECO:0007669"/>
    <property type="project" value="TreeGrafter"/>
</dbReference>
<dbReference type="SUPFAM" id="SSF50998">
    <property type="entry name" value="Quinoprotein alcohol dehydrogenase-like"/>
    <property type="match status" value="1"/>
</dbReference>